<dbReference type="Proteomes" id="UP000612855">
    <property type="component" value="Unassembled WGS sequence"/>
</dbReference>
<name>A0A917EES1_9RHOB</name>
<sequence length="101" mass="11156">MDDVELEDMKKALDQVIIDTVSSIPDETGIHPVSVWTATMSRAMGVLHKVSPEGTMQIIGCALAHMKGEITLEELSERNVAAFKVVADAWMEWETNGRTIQ</sequence>
<dbReference type="AlphaFoldDB" id="A0A917EES1"/>
<protein>
    <submittedName>
        <fullName evidence="1">Uncharacterized protein</fullName>
    </submittedName>
</protein>
<proteinExistence type="predicted"/>
<evidence type="ECO:0000313" key="1">
    <source>
        <dbReference type="EMBL" id="GGE30291.1"/>
    </source>
</evidence>
<evidence type="ECO:0000313" key="2">
    <source>
        <dbReference type="Proteomes" id="UP000612855"/>
    </source>
</evidence>
<dbReference type="RefSeq" id="WP_188477304.1">
    <property type="nucleotide sequence ID" value="NZ_BMFJ01000001.1"/>
</dbReference>
<dbReference type="EMBL" id="BMFJ01000001">
    <property type="protein sequence ID" value="GGE30291.1"/>
    <property type="molecule type" value="Genomic_DNA"/>
</dbReference>
<comment type="caution">
    <text evidence="1">The sequence shown here is derived from an EMBL/GenBank/DDBJ whole genome shotgun (WGS) entry which is preliminary data.</text>
</comment>
<accession>A0A917EES1</accession>
<organism evidence="1 2">
    <name type="scientific">Primorskyibacter flagellatus</name>
    <dbReference type="NCBI Taxonomy" id="1387277"/>
    <lineage>
        <taxon>Bacteria</taxon>
        <taxon>Pseudomonadati</taxon>
        <taxon>Pseudomonadota</taxon>
        <taxon>Alphaproteobacteria</taxon>
        <taxon>Rhodobacterales</taxon>
        <taxon>Roseobacteraceae</taxon>
        <taxon>Primorskyibacter</taxon>
    </lineage>
</organism>
<gene>
    <name evidence="1" type="ORF">GCM10011360_17890</name>
</gene>
<keyword evidence="2" id="KW-1185">Reference proteome</keyword>
<reference evidence="2" key="1">
    <citation type="journal article" date="2019" name="Int. J. Syst. Evol. Microbiol.">
        <title>The Global Catalogue of Microorganisms (GCM) 10K type strain sequencing project: providing services to taxonomists for standard genome sequencing and annotation.</title>
        <authorList>
            <consortium name="The Broad Institute Genomics Platform"/>
            <consortium name="The Broad Institute Genome Sequencing Center for Infectious Disease"/>
            <person name="Wu L."/>
            <person name="Ma J."/>
        </authorList>
    </citation>
    <scope>NUCLEOTIDE SEQUENCE [LARGE SCALE GENOMIC DNA]</scope>
    <source>
        <strain evidence="2">CGMCC 1.12664</strain>
    </source>
</reference>